<accession>A0AAN7WUS0</accession>
<evidence type="ECO:0000313" key="2">
    <source>
        <dbReference type="Proteomes" id="UP001346869"/>
    </source>
</evidence>
<organism evidence="1 2">
    <name type="scientific">Eleginops maclovinus</name>
    <name type="common">Patagonian blennie</name>
    <name type="synonym">Eleginus maclovinus</name>
    <dbReference type="NCBI Taxonomy" id="56733"/>
    <lineage>
        <taxon>Eukaryota</taxon>
        <taxon>Metazoa</taxon>
        <taxon>Chordata</taxon>
        <taxon>Craniata</taxon>
        <taxon>Vertebrata</taxon>
        <taxon>Euteleostomi</taxon>
        <taxon>Actinopterygii</taxon>
        <taxon>Neopterygii</taxon>
        <taxon>Teleostei</taxon>
        <taxon>Neoteleostei</taxon>
        <taxon>Acanthomorphata</taxon>
        <taxon>Eupercaria</taxon>
        <taxon>Perciformes</taxon>
        <taxon>Notothenioidei</taxon>
        <taxon>Eleginopidae</taxon>
        <taxon>Eleginops</taxon>
    </lineage>
</organism>
<protein>
    <submittedName>
        <fullName evidence="1">Uncharacterized protein</fullName>
    </submittedName>
</protein>
<reference evidence="1 2" key="2">
    <citation type="journal article" date="2023" name="Mol. Biol. Evol.">
        <title>Genomics of Secondarily Temperate Adaptation in the Only Non-Antarctic Icefish.</title>
        <authorList>
            <person name="Rivera-Colon A.G."/>
            <person name="Rayamajhi N."/>
            <person name="Minhas B.F."/>
            <person name="Madrigal G."/>
            <person name="Bilyk K.T."/>
            <person name="Yoon V."/>
            <person name="Hune M."/>
            <person name="Gregory S."/>
            <person name="Cheng C.H.C."/>
            <person name="Catchen J.M."/>
        </authorList>
    </citation>
    <scope>NUCLEOTIDE SEQUENCE [LARGE SCALE GENOMIC DNA]</scope>
    <source>
        <strain evidence="1">JMC-PN-2008</strain>
    </source>
</reference>
<dbReference type="AlphaFoldDB" id="A0AAN7WUS0"/>
<evidence type="ECO:0000313" key="1">
    <source>
        <dbReference type="EMBL" id="KAK5847744.1"/>
    </source>
</evidence>
<keyword evidence="2" id="KW-1185">Reference proteome</keyword>
<dbReference type="EMBL" id="JAUZQC010000026">
    <property type="protein sequence ID" value="KAK5847744.1"/>
    <property type="molecule type" value="Genomic_DNA"/>
</dbReference>
<proteinExistence type="predicted"/>
<sequence length="69" mass="7764">MPLREQRRPRECKGSWEGQEVAEKGTFCVPVALSRGTGPDGKHPGVRSHGRRAQRILCLLLQTSLIFKH</sequence>
<name>A0AAN7WUS0_ELEMC</name>
<dbReference type="Proteomes" id="UP001346869">
    <property type="component" value="Unassembled WGS sequence"/>
</dbReference>
<reference evidence="1 2" key="1">
    <citation type="journal article" date="2023" name="Genes (Basel)">
        <title>Chromosome-Level Genome Assembly and Circadian Gene Repertoire of the Patagonia Blennie Eleginops maclovinus-The Closest Ancestral Proxy of Antarctic Cryonotothenioids.</title>
        <authorList>
            <person name="Cheng C.C."/>
            <person name="Rivera-Colon A.G."/>
            <person name="Minhas B.F."/>
            <person name="Wilson L."/>
            <person name="Rayamajhi N."/>
            <person name="Vargas-Chacoff L."/>
            <person name="Catchen J.M."/>
        </authorList>
    </citation>
    <scope>NUCLEOTIDE SEQUENCE [LARGE SCALE GENOMIC DNA]</scope>
    <source>
        <strain evidence="1">JMC-PN-2008</strain>
    </source>
</reference>
<comment type="caution">
    <text evidence="1">The sequence shown here is derived from an EMBL/GenBank/DDBJ whole genome shotgun (WGS) entry which is preliminary data.</text>
</comment>
<gene>
    <name evidence="1" type="ORF">PBY51_016849</name>
</gene>